<protein>
    <submittedName>
        <fullName evidence="3">DUF2637 domain-containing protein</fullName>
    </submittedName>
</protein>
<keyword evidence="2" id="KW-1133">Transmembrane helix</keyword>
<sequence length="298" mass="29854">MAVAVGAAVATVHGLYEVAVAAGVPGPIAWLYPLITDGLALVAYTATARLTGSARRYAWLVVALAAGLSGLAQAAYLAGAAEPTAVDMPPVGEQTGTSGSAGFEAAPALRFGVGAWPAVAAAIVAHLLFLLAVDHPAAPAAANGVRHSDPVPQSANPADTTREQDTSTADRTHRPSPRPAVSVPVSSGEQAGSVSGGVSEVVSPPSSSSEVSGAVGRAPVSERPATVSASPARDRARAAALAHHQQTGALPSVRELTRLAEVSRGTAADALTTLRATTRPLHLITNADAATPTRHTQP</sequence>
<reference evidence="3" key="1">
    <citation type="submission" date="2021-04" db="EMBL/GenBank/DDBJ databases">
        <title>Pseudonocardia sp. nov., isolated from sandy soil of mangrove forest.</title>
        <authorList>
            <person name="Zan Z."/>
            <person name="Huang R."/>
            <person name="Liu W."/>
        </authorList>
    </citation>
    <scope>NUCLEOTIDE SEQUENCE</scope>
    <source>
        <strain evidence="3">S2-4</strain>
    </source>
</reference>
<keyword evidence="4" id="KW-1185">Reference proteome</keyword>
<evidence type="ECO:0000313" key="4">
    <source>
        <dbReference type="Proteomes" id="UP001165283"/>
    </source>
</evidence>
<feature type="transmembrane region" description="Helical" evidence="2">
    <location>
        <begin position="57"/>
        <end position="78"/>
    </location>
</feature>
<evidence type="ECO:0000256" key="2">
    <source>
        <dbReference type="SAM" id="Phobius"/>
    </source>
</evidence>
<gene>
    <name evidence="3" type="ORF">KDL28_27905</name>
</gene>
<proteinExistence type="predicted"/>
<keyword evidence="2" id="KW-0812">Transmembrane</keyword>
<dbReference type="Proteomes" id="UP001165283">
    <property type="component" value="Unassembled WGS sequence"/>
</dbReference>
<dbReference type="RefSeq" id="WP_252443349.1">
    <property type="nucleotide sequence ID" value="NZ_JAGSOV010000060.1"/>
</dbReference>
<accession>A0ABT1A7B0</accession>
<comment type="caution">
    <text evidence="3">The sequence shown here is derived from an EMBL/GenBank/DDBJ whole genome shotgun (WGS) entry which is preliminary data.</text>
</comment>
<feature type="transmembrane region" description="Helical" evidence="2">
    <location>
        <begin position="113"/>
        <end position="133"/>
    </location>
</feature>
<feature type="compositionally biased region" description="Basic and acidic residues" evidence="1">
    <location>
        <begin position="160"/>
        <end position="173"/>
    </location>
</feature>
<keyword evidence="2" id="KW-0472">Membrane</keyword>
<evidence type="ECO:0000313" key="3">
    <source>
        <dbReference type="EMBL" id="MCO1658900.1"/>
    </source>
</evidence>
<evidence type="ECO:0000256" key="1">
    <source>
        <dbReference type="SAM" id="MobiDB-lite"/>
    </source>
</evidence>
<organism evidence="3 4">
    <name type="scientific">Pseudonocardia humida</name>
    <dbReference type="NCBI Taxonomy" id="2800819"/>
    <lineage>
        <taxon>Bacteria</taxon>
        <taxon>Bacillati</taxon>
        <taxon>Actinomycetota</taxon>
        <taxon>Actinomycetes</taxon>
        <taxon>Pseudonocardiales</taxon>
        <taxon>Pseudonocardiaceae</taxon>
        <taxon>Pseudonocardia</taxon>
    </lineage>
</organism>
<name>A0ABT1A7B0_9PSEU</name>
<dbReference type="EMBL" id="JAGSOV010000060">
    <property type="protein sequence ID" value="MCO1658900.1"/>
    <property type="molecule type" value="Genomic_DNA"/>
</dbReference>
<feature type="transmembrane region" description="Helical" evidence="2">
    <location>
        <begin position="30"/>
        <end position="50"/>
    </location>
</feature>
<feature type="compositionally biased region" description="Low complexity" evidence="1">
    <location>
        <begin position="179"/>
        <end position="216"/>
    </location>
</feature>
<feature type="region of interest" description="Disordered" evidence="1">
    <location>
        <begin position="141"/>
        <end position="236"/>
    </location>
</feature>